<evidence type="ECO:0000313" key="2">
    <source>
        <dbReference type="EMBL" id="TLM88681.1"/>
    </source>
</evidence>
<organism evidence="2 3">
    <name type="scientific">Hymenobacter jeollabukensis</name>
    <dbReference type="NCBI Taxonomy" id="2025313"/>
    <lineage>
        <taxon>Bacteria</taxon>
        <taxon>Pseudomonadati</taxon>
        <taxon>Bacteroidota</taxon>
        <taxon>Cytophagia</taxon>
        <taxon>Cytophagales</taxon>
        <taxon>Hymenobacteraceae</taxon>
        <taxon>Hymenobacter</taxon>
    </lineage>
</organism>
<dbReference type="Proteomes" id="UP000305517">
    <property type="component" value="Unassembled WGS sequence"/>
</dbReference>
<name>A0A5R8WJ44_9BACT</name>
<keyword evidence="3" id="KW-1185">Reference proteome</keyword>
<evidence type="ECO:0000256" key="1">
    <source>
        <dbReference type="SAM" id="SignalP"/>
    </source>
</evidence>
<dbReference type="OrthoDB" id="663485at2"/>
<keyword evidence="1" id="KW-0732">Signal</keyword>
<evidence type="ECO:0000313" key="3">
    <source>
        <dbReference type="Proteomes" id="UP000305517"/>
    </source>
</evidence>
<dbReference type="RefSeq" id="WP_138081462.1">
    <property type="nucleotide sequence ID" value="NZ_VAJM01000016.1"/>
</dbReference>
<dbReference type="EMBL" id="VAJM01000016">
    <property type="protein sequence ID" value="TLM88681.1"/>
    <property type="molecule type" value="Genomic_DNA"/>
</dbReference>
<dbReference type="InterPro" id="IPR026444">
    <property type="entry name" value="Secre_tail"/>
</dbReference>
<accession>A0A5R8WJ44</accession>
<feature type="chain" id="PRO_5024278796" evidence="1">
    <location>
        <begin position="38"/>
        <end position="765"/>
    </location>
</feature>
<sequence length="765" mass="80845">MNTVTTPRFRIAGSPFRAFLAFLALFLSAIGAQRAQAQGNTTITASSIIIDRGDTTGNETFGAKNGLPAPAFQNRNLGSFDISDFATRLLLNGGTLTTQESAPDEVYSASLTYRVRANGGGLNLRSGSIALPQVSQTAGTRMFAATAANTNLLTGLSAGSYVLSVQLVAEGINTSPDGGAFAISDPQFRFYEATFTVTGVAPTEAPNSTTWTGGKNDNWFDAANWTQGVPTPTKDATVPNFGSGSTVAYPNIYSNAVKPASTATTRIQNQDGTFTDVQTTTPGYDNSNSGPALTHALTMQGDNQLQRSLVRLLVGRLQVYGDFRNQQDSFVQRENTVVSFTGGNQTISGSASGFAGVEIDGGGLKTLTTSFTILPGGTLRFISGVLETNVSNVNVEFVELAPATVSNGVTTPAGQLAGETDLTHLRGFLKTTQTAQTGVAQNFGNSGLTVTFSGNDPGNVSVTRNTSLNYASINNGANAKPSIRRVYGVRPSNQNAAGGLRATMVFHYLDDETRNLTPGNQNLREADFALFLSTSSGDVFGQLGRDALNTTTNELTKNDVTTFGTFTISEATDPLTLPVTLTAFSAKRENTDAVVSWQTAMERNSRGYEVQVSTDGRQFRALAFVPSYSPTATTLSTYRYVDTEAGKQGIRYYRLRQVDLDGTATFYGAKAVSFGPGAATAARMNVFPNPFVDALHLTATSVEAGQGQLTLLDLAGRVVRQQTSTLDAGVNGLTLSYLNGLPAGVYVVRFAPVGGQAQTTRVQKQ</sequence>
<feature type="signal peptide" evidence="1">
    <location>
        <begin position="1"/>
        <end position="37"/>
    </location>
</feature>
<gene>
    <name evidence="2" type="ORF">FDY95_22870</name>
</gene>
<dbReference type="AlphaFoldDB" id="A0A5R8WJ44"/>
<proteinExistence type="predicted"/>
<protein>
    <submittedName>
        <fullName evidence="2">T9SS type A sorting domain-containing protein</fullName>
    </submittedName>
</protein>
<dbReference type="NCBIfam" id="TIGR04183">
    <property type="entry name" value="Por_Secre_tail"/>
    <property type="match status" value="1"/>
</dbReference>
<comment type="caution">
    <text evidence="2">The sequence shown here is derived from an EMBL/GenBank/DDBJ whole genome shotgun (WGS) entry which is preliminary data.</text>
</comment>
<reference evidence="2 3" key="1">
    <citation type="submission" date="2019-05" db="EMBL/GenBank/DDBJ databases">
        <title>Hymenobacter edaphi sp. nov., isolated from abandoned arsenic-contaminated farmland soil.</title>
        <authorList>
            <person name="Nie L."/>
        </authorList>
    </citation>
    <scope>NUCLEOTIDE SEQUENCE [LARGE SCALE GENOMIC DNA]</scope>
    <source>
        <strain evidence="2 3">1-3-3-8</strain>
    </source>
</reference>